<name>A0A6J6VMH0_9ZZZZ</name>
<accession>A0A6J6VMH0</accession>
<dbReference type="EMBL" id="CAEZZR010000051">
    <property type="protein sequence ID" value="CAB4773280.1"/>
    <property type="molecule type" value="Genomic_DNA"/>
</dbReference>
<gene>
    <name evidence="1" type="ORF">UFOPK2907_00679</name>
</gene>
<sequence length="139" mass="16109">MLWGSFDVQDPSTSSHPLCIAVCNRATATVVIPVIENPINYVCHRFKTTVWVPRSSLWFTWCIFNFAHLIQVNEWIKLRHIHARKSASDWKAFTFETLRSSRNRSNSTGNGVGRNIHARQHGDVFDGYCRHRSLLRLRS</sequence>
<proteinExistence type="predicted"/>
<organism evidence="1">
    <name type="scientific">freshwater metagenome</name>
    <dbReference type="NCBI Taxonomy" id="449393"/>
    <lineage>
        <taxon>unclassified sequences</taxon>
        <taxon>metagenomes</taxon>
        <taxon>ecological metagenomes</taxon>
    </lineage>
</organism>
<dbReference type="AlphaFoldDB" id="A0A6J6VMH0"/>
<reference evidence="1" key="1">
    <citation type="submission" date="2020-05" db="EMBL/GenBank/DDBJ databases">
        <authorList>
            <person name="Chiriac C."/>
            <person name="Salcher M."/>
            <person name="Ghai R."/>
            <person name="Kavagutti S V."/>
        </authorList>
    </citation>
    <scope>NUCLEOTIDE SEQUENCE</scope>
</reference>
<evidence type="ECO:0000313" key="1">
    <source>
        <dbReference type="EMBL" id="CAB4773280.1"/>
    </source>
</evidence>
<protein>
    <submittedName>
        <fullName evidence="1">Unannotated protein</fullName>
    </submittedName>
</protein>